<keyword evidence="1" id="KW-0812">Transmembrane</keyword>
<dbReference type="InterPro" id="IPR012347">
    <property type="entry name" value="Ferritin-like"/>
</dbReference>
<sequence>MDDRKHGTDWGRYGRLLGMVATSSVVMWFFMYLNAWSVHHLYFSETRAFMAMLMGGAMLAIMLTFMLGMYGNRAANVALYVLSAALFALGLWLVRSQATVQDLSWMKAMIPHHSIAILTSERAEISDPRVAKLAGEIVEAQDREIAEMRWMVRELEAGRDVGGPLGDDGAPAPAGTLADALRRAPVPTLDLAPMDPGTLRAAGLGGAPCAFRMIEDSPPVMAADPSGTGAVLLNGTLIPVEGMRGPDGIRARAEGLSILLEPLAGDEANLLMDLATEPPLRVGYGGFWSCTN</sequence>
<dbReference type="AlphaFoldDB" id="A0A2T0X496"/>
<evidence type="ECO:0000313" key="3">
    <source>
        <dbReference type="EMBL" id="PRY93768.1"/>
    </source>
</evidence>
<keyword evidence="1" id="KW-1133">Transmembrane helix</keyword>
<keyword evidence="1" id="KW-0472">Membrane</keyword>
<proteinExistence type="predicted"/>
<dbReference type="Gene3D" id="1.20.1260.10">
    <property type="match status" value="1"/>
</dbReference>
<gene>
    <name evidence="3" type="ORF">BCF33_2652</name>
</gene>
<protein>
    <recommendedName>
        <fullName evidence="2">DUF305 domain-containing protein</fullName>
    </recommendedName>
</protein>
<feature type="transmembrane region" description="Helical" evidence="1">
    <location>
        <begin position="48"/>
        <end position="70"/>
    </location>
</feature>
<dbReference type="RefSeq" id="WP_106161348.1">
    <property type="nucleotide sequence ID" value="NZ_PVTT01000002.1"/>
</dbReference>
<dbReference type="OrthoDB" id="517560at2"/>
<comment type="caution">
    <text evidence="3">The sequence shown here is derived from an EMBL/GenBank/DDBJ whole genome shotgun (WGS) entry which is preliminary data.</text>
</comment>
<dbReference type="Proteomes" id="UP000238801">
    <property type="component" value="Unassembled WGS sequence"/>
</dbReference>
<organism evidence="3 4">
    <name type="scientific">Hasllibacter halocynthiae</name>
    <dbReference type="NCBI Taxonomy" id="595589"/>
    <lineage>
        <taxon>Bacteria</taxon>
        <taxon>Pseudomonadati</taxon>
        <taxon>Pseudomonadota</taxon>
        <taxon>Alphaproteobacteria</taxon>
        <taxon>Rhodobacterales</taxon>
        <taxon>Roseobacteraceae</taxon>
        <taxon>Hasllibacter</taxon>
    </lineage>
</organism>
<feature type="transmembrane region" description="Helical" evidence="1">
    <location>
        <begin position="16"/>
        <end position="36"/>
    </location>
</feature>
<evidence type="ECO:0000313" key="4">
    <source>
        <dbReference type="Proteomes" id="UP000238801"/>
    </source>
</evidence>
<feature type="transmembrane region" description="Helical" evidence="1">
    <location>
        <begin position="77"/>
        <end position="94"/>
    </location>
</feature>
<dbReference type="InterPro" id="IPR005183">
    <property type="entry name" value="DUF305_CopM-like"/>
</dbReference>
<reference evidence="3 4" key="1">
    <citation type="submission" date="2018-03" db="EMBL/GenBank/DDBJ databases">
        <title>Genomic Encyclopedia of Archaeal and Bacterial Type Strains, Phase II (KMG-II): from individual species to whole genera.</title>
        <authorList>
            <person name="Goeker M."/>
        </authorList>
    </citation>
    <scope>NUCLEOTIDE SEQUENCE [LARGE SCALE GENOMIC DNA]</scope>
    <source>
        <strain evidence="3 4">DSM 29318</strain>
    </source>
</reference>
<dbReference type="Pfam" id="PF03713">
    <property type="entry name" value="DUF305"/>
    <property type="match status" value="1"/>
</dbReference>
<dbReference type="EMBL" id="PVTT01000002">
    <property type="protein sequence ID" value="PRY93768.1"/>
    <property type="molecule type" value="Genomic_DNA"/>
</dbReference>
<evidence type="ECO:0000256" key="1">
    <source>
        <dbReference type="SAM" id="Phobius"/>
    </source>
</evidence>
<name>A0A2T0X496_9RHOB</name>
<feature type="domain" description="DUF305" evidence="2">
    <location>
        <begin position="102"/>
        <end position="151"/>
    </location>
</feature>
<evidence type="ECO:0000259" key="2">
    <source>
        <dbReference type="Pfam" id="PF03713"/>
    </source>
</evidence>
<keyword evidence="4" id="KW-1185">Reference proteome</keyword>
<accession>A0A2T0X496</accession>